<gene>
    <name evidence="1" type="ORF">D8Y22_10605</name>
</gene>
<dbReference type="AlphaFoldDB" id="A0A4V3VLC8"/>
<evidence type="ECO:0000313" key="2">
    <source>
        <dbReference type="Proteomes" id="UP000318864"/>
    </source>
</evidence>
<reference evidence="1 2" key="1">
    <citation type="submission" date="2018-10" db="EMBL/GenBank/DDBJ databases">
        <title>Natronolimnobius sp. XQ-INN 246 isolated from Inner Mongolia Autonomous Region of China.</title>
        <authorList>
            <person name="Xue Q."/>
        </authorList>
    </citation>
    <scope>NUCLEOTIDE SEQUENCE [LARGE SCALE GENOMIC DNA]</scope>
    <source>
        <strain evidence="1 2">XQ-INN 246</strain>
    </source>
</reference>
<dbReference type="Proteomes" id="UP000318864">
    <property type="component" value="Unassembled WGS sequence"/>
</dbReference>
<protein>
    <submittedName>
        <fullName evidence="1">Uncharacterized protein</fullName>
    </submittedName>
</protein>
<comment type="caution">
    <text evidence="1">The sequence shown here is derived from an EMBL/GenBank/DDBJ whole genome shotgun (WGS) entry which is preliminary data.</text>
</comment>
<accession>A0A4V3VLC8</accession>
<organism evidence="1 2">
    <name type="scientific">Salinadaptatus halalkaliphilus</name>
    <dbReference type="NCBI Taxonomy" id="2419781"/>
    <lineage>
        <taxon>Archaea</taxon>
        <taxon>Methanobacteriati</taxon>
        <taxon>Methanobacteriota</taxon>
        <taxon>Stenosarchaea group</taxon>
        <taxon>Halobacteria</taxon>
        <taxon>Halobacteriales</taxon>
        <taxon>Natrialbaceae</taxon>
        <taxon>Salinadaptatus</taxon>
    </lineage>
</organism>
<keyword evidence="2" id="KW-1185">Reference proteome</keyword>
<proteinExistence type="predicted"/>
<name>A0A4V3VLC8_9EURY</name>
<sequence>MSSPPFIHIDEFDGADRFVTTKAFVNYTIDLRSHEPHQKVMLGDSERGDVQRPCVVFNDDITLEEGCGYRFGGFDNQWDDGEEIQLKLHKKSWANKFYDPDD</sequence>
<dbReference type="OrthoDB" id="254500at2157"/>
<evidence type="ECO:0000313" key="1">
    <source>
        <dbReference type="EMBL" id="THE64887.1"/>
    </source>
</evidence>
<dbReference type="RefSeq" id="WP_141464673.1">
    <property type="nucleotide sequence ID" value="NZ_RBZW01000023.1"/>
</dbReference>
<dbReference type="EMBL" id="RBZW01000023">
    <property type="protein sequence ID" value="THE64887.1"/>
    <property type="molecule type" value="Genomic_DNA"/>
</dbReference>